<name>S8CFG7_9LAMI</name>
<dbReference type="AlphaFoldDB" id="S8CFG7"/>
<proteinExistence type="predicted"/>
<comment type="caution">
    <text evidence="3">The sequence shown here is derived from an EMBL/GenBank/DDBJ whole genome shotgun (WGS) entry which is preliminary data.</text>
</comment>
<feature type="non-terminal residue" evidence="3">
    <location>
        <position position="74"/>
    </location>
</feature>
<dbReference type="EMBL" id="AUSU01004118">
    <property type="protein sequence ID" value="EPS65635.1"/>
    <property type="molecule type" value="Genomic_DNA"/>
</dbReference>
<dbReference type="InterPro" id="IPR025520">
    <property type="entry name" value="DUF4408"/>
</dbReference>
<keyword evidence="1" id="KW-0812">Transmembrane</keyword>
<protein>
    <recommendedName>
        <fullName evidence="2">DUF4408 domain-containing protein</fullName>
    </recommendedName>
</protein>
<keyword evidence="4" id="KW-1185">Reference proteome</keyword>
<organism evidence="3 4">
    <name type="scientific">Genlisea aurea</name>
    <dbReference type="NCBI Taxonomy" id="192259"/>
    <lineage>
        <taxon>Eukaryota</taxon>
        <taxon>Viridiplantae</taxon>
        <taxon>Streptophyta</taxon>
        <taxon>Embryophyta</taxon>
        <taxon>Tracheophyta</taxon>
        <taxon>Spermatophyta</taxon>
        <taxon>Magnoliopsida</taxon>
        <taxon>eudicotyledons</taxon>
        <taxon>Gunneridae</taxon>
        <taxon>Pentapetalae</taxon>
        <taxon>asterids</taxon>
        <taxon>lamiids</taxon>
        <taxon>Lamiales</taxon>
        <taxon>Lentibulariaceae</taxon>
        <taxon>Genlisea</taxon>
    </lineage>
</organism>
<evidence type="ECO:0000256" key="1">
    <source>
        <dbReference type="SAM" id="Phobius"/>
    </source>
</evidence>
<feature type="transmembrane region" description="Helical" evidence="1">
    <location>
        <begin position="49"/>
        <end position="67"/>
    </location>
</feature>
<sequence>RIWISPMKVMLISAAAISIVMALMLSLPVAVNGIPVIYTVLHSWLKPPYLYLIINGIIITIAASSRFNHAQSEK</sequence>
<reference evidence="3 4" key="1">
    <citation type="journal article" date="2013" name="BMC Genomics">
        <title>The miniature genome of a carnivorous plant Genlisea aurea contains a low number of genes and short non-coding sequences.</title>
        <authorList>
            <person name="Leushkin E.V."/>
            <person name="Sutormin R.A."/>
            <person name="Nabieva E.R."/>
            <person name="Penin A.A."/>
            <person name="Kondrashov A.S."/>
            <person name="Logacheva M.D."/>
        </authorList>
    </citation>
    <scope>NUCLEOTIDE SEQUENCE [LARGE SCALE GENOMIC DNA]</scope>
</reference>
<dbReference type="OrthoDB" id="893637at2759"/>
<feature type="non-terminal residue" evidence="3">
    <location>
        <position position="1"/>
    </location>
</feature>
<dbReference type="Pfam" id="PF14364">
    <property type="entry name" value="DUF4408"/>
    <property type="match status" value="1"/>
</dbReference>
<keyword evidence="1" id="KW-1133">Transmembrane helix</keyword>
<evidence type="ECO:0000259" key="2">
    <source>
        <dbReference type="Pfam" id="PF14364"/>
    </source>
</evidence>
<keyword evidence="1" id="KW-0472">Membrane</keyword>
<feature type="domain" description="DUF4408" evidence="2">
    <location>
        <begin position="35"/>
        <end position="67"/>
    </location>
</feature>
<gene>
    <name evidence="3" type="ORF">M569_09142</name>
</gene>
<accession>S8CFG7</accession>
<evidence type="ECO:0000313" key="3">
    <source>
        <dbReference type="EMBL" id="EPS65635.1"/>
    </source>
</evidence>
<evidence type="ECO:0000313" key="4">
    <source>
        <dbReference type="Proteomes" id="UP000015453"/>
    </source>
</evidence>
<dbReference type="Proteomes" id="UP000015453">
    <property type="component" value="Unassembled WGS sequence"/>
</dbReference>